<accession>A0A7S2XPG8</accession>
<protein>
    <submittedName>
        <fullName evidence="2">Uncharacterized protein</fullName>
    </submittedName>
</protein>
<name>A0A7S2XPG8_9STRA</name>
<dbReference type="AlphaFoldDB" id="A0A7S2XPG8"/>
<dbReference type="EMBL" id="HBHQ01018716">
    <property type="protein sequence ID" value="CAD9820719.1"/>
    <property type="molecule type" value="Transcribed_RNA"/>
</dbReference>
<evidence type="ECO:0000313" key="2">
    <source>
        <dbReference type="EMBL" id="CAD9820719.1"/>
    </source>
</evidence>
<organism evidence="2">
    <name type="scientific">Attheya septentrionalis</name>
    <dbReference type="NCBI Taxonomy" id="420275"/>
    <lineage>
        <taxon>Eukaryota</taxon>
        <taxon>Sar</taxon>
        <taxon>Stramenopiles</taxon>
        <taxon>Ochrophyta</taxon>
        <taxon>Bacillariophyta</taxon>
        <taxon>Coscinodiscophyceae</taxon>
        <taxon>Chaetocerotophycidae</taxon>
        <taxon>Chaetocerotales</taxon>
        <taxon>Attheyaceae</taxon>
        <taxon>Attheya</taxon>
    </lineage>
</organism>
<sequence length="507" mass="55412">MSNNDDETNNMKNNVGDGGGSEPSAATPVVMEDGPTLRSVSMMPRPGFRQHVDVGMLKTSGMSKSEITNSEIIDKSSYFSAPKGGSSELEQPDADSTDFFRSNWSPAALRPIPAYYPLEKSSRLVGEENISVVAARVSECLRMLSVQADYDNNMATAALCTPEHVEMHLSLWQGSGKYPQGIIAELQRRKGDAMTFHMYCRHILDAAVGNFDAVEFAAKNGQDVNHAYSKMAERLLTSEAHIGKSDEKKNSYIALEIAASLLKKDRMDARQLGMESLCLLTDPKKTCLSTAIIASRVVLLGTALDEKKDSGALDEEDIMFEMSHLGIREAILSLVQFRRLGDDGDYDDDSDDGAQDRRHPEEKEHNDLLHNLALAVLANSLAVIENCDMEPALAKNHADSGESKTCVADCFLSDAEEISKHDILKTLIGELGRASGKPHDACLSAKCLGSLFTASKDARRRAQELKALKVVNTALEVGQRTHVKLETETRKIVKTLSLTRPLEPAAL</sequence>
<reference evidence="2" key="1">
    <citation type="submission" date="2021-01" db="EMBL/GenBank/DDBJ databases">
        <authorList>
            <person name="Corre E."/>
            <person name="Pelletier E."/>
            <person name="Niang G."/>
            <person name="Scheremetjew M."/>
            <person name="Finn R."/>
            <person name="Kale V."/>
            <person name="Holt S."/>
            <person name="Cochrane G."/>
            <person name="Meng A."/>
            <person name="Brown T."/>
            <person name="Cohen L."/>
        </authorList>
    </citation>
    <scope>NUCLEOTIDE SEQUENCE</scope>
    <source>
        <strain evidence="2">CCMP2084</strain>
    </source>
</reference>
<gene>
    <name evidence="2" type="ORF">ASEP1449_LOCUS12552</name>
</gene>
<evidence type="ECO:0000256" key="1">
    <source>
        <dbReference type="SAM" id="MobiDB-lite"/>
    </source>
</evidence>
<proteinExistence type="predicted"/>
<feature type="region of interest" description="Disordered" evidence="1">
    <location>
        <begin position="1"/>
        <end position="32"/>
    </location>
</feature>